<dbReference type="Pfam" id="PF09858">
    <property type="entry name" value="DUF2085"/>
    <property type="match status" value="1"/>
</dbReference>
<feature type="transmembrane region" description="Helical" evidence="1">
    <location>
        <begin position="86"/>
        <end position="104"/>
    </location>
</feature>
<gene>
    <name evidence="2" type="ORF">H1011_00675</name>
</gene>
<keyword evidence="3" id="KW-1185">Reference proteome</keyword>
<dbReference type="InterPro" id="IPR019206">
    <property type="entry name" value="DUF2085_TM"/>
</dbReference>
<keyword evidence="1" id="KW-0472">Membrane</keyword>
<keyword evidence="1" id="KW-0812">Transmembrane</keyword>
<feature type="transmembrane region" description="Helical" evidence="1">
    <location>
        <begin position="52"/>
        <end position="74"/>
    </location>
</feature>
<dbReference type="AlphaFoldDB" id="A0A832UZ07"/>
<reference evidence="2 3" key="1">
    <citation type="journal article" name="Nat. Commun.">
        <title>Undinarchaeota illuminate DPANN phylogeny and the impact of gene transfer on archaeal evolution.</title>
        <authorList>
            <person name="Dombrowski N."/>
            <person name="Williams T.A."/>
            <person name="Sun J."/>
            <person name="Woodcroft B.J."/>
            <person name="Lee J.H."/>
            <person name="Minh B.Q."/>
            <person name="Rinke C."/>
            <person name="Spang A."/>
        </authorList>
    </citation>
    <scope>NUCLEOTIDE SEQUENCE [LARGE SCALE GENOMIC DNA]</scope>
    <source>
        <strain evidence="2">MAG_bin17</strain>
    </source>
</reference>
<dbReference type="EMBL" id="DVAD01000004">
    <property type="protein sequence ID" value="HIJ99322.1"/>
    <property type="molecule type" value="Genomic_DNA"/>
</dbReference>
<feature type="transmembrane region" description="Helical" evidence="1">
    <location>
        <begin position="143"/>
        <end position="168"/>
    </location>
</feature>
<comment type="caution">
    <text evidence="2">The sequence shown here is derived from an EMBL/GenBank/DDBJ whole genome shotgun (WGS) entry which is preliminary data.</text>
</comment>
<name>A0A832UZ07_9ARCH</name>
<organism evidence="2 3">
    <name type="scientific">Candidatus Undinarchaeum marinum</name>
    <dbReference type="NCBI Taxonomy" id="2756141"/>
    <lineage>
        <taxon>Archaea</taxon>
        <taxon>Candidatus Undinarchaeota</taxon>
        <taxon>Candidatus Undinarchaeia</taxon>
        <taxon>Candidatus Undinarchaeales</taxon>
        <taxon>Candidatus Undinarchaeaceae</taxon>
        <taxon>Candidatus Undinarchaeum</taxon>
    </lineage>
</organism>
<dbReference type="Proteomes" id="UP000604391">
    <property type="component" value="Unassembled WGS sequence"/>
</dbReference>
<accession>A0A832UZ07</accession>
<proteinExistence type="predicted"/>
<sequence>MKLKKFMCHQRHERSFKFSKYLVVCSRCTGVYLGAFVSTILLLLWFGSFTAVSGLLLPLAFMAPLALDGLAQLVLGTESDNTRRFFTGYLAGASLAILFFSTLSRVLNPYTALIITFSTSRIIVASIPLFFIIKKFENKSAPWLEFTLNFIVIKSIIGFGLVSVYLLISLL</sequence>
<protein>
    <submittedName>
        <fullName evidence="2">DUF2085 domain-containing protein</fullName>
    </submittedName>
</protein>
<feature type="transmembrane region" description="Helical" evidence="1">
    <location>
        <begin position="21"/>
        <end position="46"/>
    </location>
</feature>
<evidence type="ECO:0000256" key="1">
    <source>
        <dbReference type="SAM" id="Phobius"/>
    </source>
</evidence>
<keyword evidence="1" id="KW-1133">Transmembrane helix</keyword>
<evidence type="ECO:0000313" key="3">
    <source>
        <dbReference type="Proteomes" id="UP000604391"/>
    </source>
</evidence>
<feature type="transmembrane region" description="Helical" evidence="1">
    <location>
        <begin position="110"/>
        <end position="131"/>
    </location>
</feature>
<evidence type="ECO:0000313" key="2">
    <source>
        <dbReference type="EMBL" id="HIJ99322.1"/>
    </source>
</evidence>